<evidence type="ECO:0000256" key="1">
    <source>
        <dbReference type="SAM" id="SignalP"/>
    </source>
</evidence>
<reference evidence="3 4" key="1">
    <citation type="submission" date="2018-01" db="EMBL/GenBank/DDBJ databases">
        <title>Successful Treatment of Persistent Burkholderia cepacia Bacteremia with Ceftazidime-Avibactam.</title>
        <authorList>
            <person name="Tamma P."/>
            <person name="Fan Y."/>
            <person name="Bergman Y."/>
            <person name="Sick-Samuels A."/>
            <person name="Hsu A."/>
            <person name="Timp W."/>
            <person name="Simner P."/>
        </authorList>
    </citation>
    <scope>NUCLEOTIDE SEQUENCE [LARGE SCALE GENOMIC DNA]</scope>
    <source>
        <strain evidence="3 4">170816</strain>
    </source>
</reference>
<dbReference type="Proteomes" id="UP000238655">
    <property type="component" value="Chromosome 2"/>
</dbReference>
<dbReference type="SMART" id="SM00710">
    <property type="entry name" value="PbH1"/>
    <property type="match status" value="7"/>
</dbReference>
<keyword evidence="1" id="KW-0732">Signal</keyword>
<accession>A0A2S5E1D0</accession>
<evidence type="ECO:0000259" key="2">
    <source>
        <dbReference type="Pfam" id="PF13229"/>
    </source>
</evidence>
<name>A0A2S5E1D0_9BURK</name>
<evidence type="ECO:0000313" key="3">
    <source>
        <dbReference type="EMBL" id="POZ85151.1"/>
    </source>
</evidence>
<dbReference type="AlphaFoldDB" id="A0A2S5E1D0"/>
<dbReference type="SUPFAM" id="SSF51126">
    <property type="entry name" value="Pectin lyase-like"/>
    <property type="match status" value="1"/>
</dbReference>
<dbReference type="InterPro" id="IPR006311">
    <property type="entry name" value="TAT_signal"/>
</dbReference>
<dbReference type="Pfam" id="PF13229">
    <property type="entry name" value="Beta_helix"/>
    <property type="match status" value="1"/>
</dbReference>
<feature type="chain" id="PRO_5015634073" evidence="1">
    <location>
        <begin position="32"/>
        <end position="454"/>
    </location>
</feature>
<dbReference type="Gene3D" id="2.160.20.10">
    <property type="entry name" value="Single-stranded right-handed beta-helix, Pectin lyase-like"/>
    <property type="match status" value="1"/>
</dbReference>
<feature type="domain" description="Right handed beta helix" evidence="2">
    <location>
        <begin position="141"/>
        <end position="259"/>
    </location>
</feature>
<comment type="caution">
    <text evidence="3">The sequence shown here is derived from an EMBL/GenBank/DDBJ whole genome shotgun (WGS) entry which is preliminary data.</text>
</comment>
<protein>
    <submittedName>
        <fullName evidence="3">Right-handed parallel beta-helix repeat-containing protein</fullName>
    </submittedName>
</protein>
<feature type="signal peptide" evidence="1">
    <location>
        <begin position="1"/>
        <end position="31"/>
    </location>
</feature>
<evidence type="ECO:0000313" key="4">
    <source>
        <dbReference type="Proteomes" id="UP000238655"/>
    </source>
</evidence>
<dbReference type="InterPro" id="IPR011050">
    <property type="entry name" value="Pectin_lyase_fold/virulence"/>
</dbReference>
<dbReference type="InterPro" id="IPR039448">
    <property type="entry name" value="Beta_helix"/>
</dbReference>
<dbReference type="EMBL" id="PQVP01000001">
    <property type="protein sequence ID" value="POZ85151.1"/>
    <property type="molecule type" value="Genomic_DNA"/>
</dbReference>
<organism evidence="3 4">
    <name type="scientific">Burkholderia contaminans</name>
    <dbReference type="NCBI Taxonomy" id="488447"/>
    <lineage>
        <taxon>Bacteria</taxon>
        <taxon>Pseudomonadati</taxon>
        <taxon>Pseudomonadota</taxon>
        <taxon>Betaproteobacteria</taxon>
        <taxon>Burkholderiales</taxon>
        <taxon>Burkholderiaceae</taxon>
        <taxon>Burkholderia</taxon>
        <taxon>Burkholderia cepacia complex</taxon>
    </lineage>
</organism>
<sequence length="454" mass="46274">MRRSRGTFLARAALAAMCAAGGLAWPGGAAAASGTSAPGAPHATVPDAVVRPAADAADQADMLQRALDALQPGQRLVFAPGRYVVGRSLVVRQRHVVLSGYGATLIATTPGDQTIEMSGDGTTLVGFRLTGTGTTRLTTPESSKVEVTGRGVQVLDNVIDGGAGGGIFVFGGADVAIVGNEVLSTLADGIHMTHGSRNVLVQGNVVRGTGDDMIAVVSYQAEGVLTRNVLITGNSLEGNPWGRGITVVGGAEVTISNNVVRNVQVSSGILVAQEDSNRTAGSSDIRIEGNSIADIQTATDRADARPVTQQAAIEVSTWSGSVSRVTVIGNRVSHARFDGIRLWGNVSGVRLADNQLSAIGGMPVRIDPAHDCAAGRQVGASGQQAKGTPCAGAALQPLSAAGDAIGADTSVLPRVRESLRRPAAPGGEQAAARCSRGGGCWLHTCRREPHALTG</sequence>
<dbReference type="PROSITE" id="PS51318">
    <property type="entry name" value="TAT"/>
    <property type="match status" value="1"/>
</dbReference>
<dbReference type="InterPro" id="IPR006626">
    <property type="entry name" value="PbH1"/>
</dbReference>
<proteinExistence type="predicted"/>
<gene>
    <name evidence="3" type="ORF">C3743_00830</name>
</gene>
<dbReference type="InterPro" id="IPR012334">
    <property type="entry name" value="Pectin_lyas_fold"/>
</dbReference>